<evidence type="ECO:0000259" key="2">
    <source>
        <dbReference type="Pfam" id="PF20753"/>
    </source>
</evidence>
<gene>
    <name evidence="3" type="primary">yomH</name>
    <name evidence="3" type="ORF">J1TS3_42630</name>
</gene>
<dbReference type="Gene3D" id="2.40.30.200">
    <property type="match status" value="1"/>
</dbReference>
<dbReference type="Pfam" id="PF05709">
    <property type="entry name" value="Sipho_tail"/>
    <property type="match status" value="1"/>
</dbReference>
<proteinExistence type="predicted"/>
<evidence type="ECO:0008006" key="5">
    <source>
        <dbReference type="Google" id="ProtNLM"/>
    </source>
</evidence>
<reference evidence="3 4" key="1">
    <citation type="submission" date="2021-03" db="EMBL/GenBank/DDBJ databases">
        <title>Antimicrobial resistance genes in bacteria isolated from Japanese honey, and their potential for conferring macrolide and lincosamide resistance in the American foulbrood pathogen Paenibacillus larvae.</title>
        <authorList>
            <person name="Okamoto M."/>
            <person name="Kumagai M."/>
            <person name="Kanamori H."/>
            <person name="Takamatsu D."/>
        </authorList>
    </citation>
    <scope>NUCLEOTIDE SEQUENCE [LARGE SCALE GENOMIC DNA]</scope>
    <source>
        <strain evidence="3 4">J1TS3</strain>
    </source>
</reference>
<name>A0ABQ4KBL7_9BACI</name>
<sequence>MIRESLYFSFAGRRSTEFGIYNVNTEGGLLSEQIVAPRTINEVSVRNNPKPYFIDTTKEPKKISLNFSFLEEKMTDELENEIIRWLDVDFYQPLFFSENIDRVFYAMPVEGMDYIHNCIRQGYITLTMRCDSPFGYSHDITTPWYEIVKGKPTYKDTIEIENRGHHPFKPEIWIQKVGDGDITIHNLSNGLKKTKLTNLKDGEEVYIDCEHKIIESSLPNIWRYDDFNDEYLEIVYGKNLLKIDGQAKIKFKYRYIFS</sequence>
<dbReference type="InterPro" id="IPR048276">
    <property type="entry name" value="Phage_tail-like_C"/>
</dbReference>
<keyword evidence="4" id="KW-1185">Reference proteome</keyword>
<dbReference type="Proteomes" id="UP000680279">
    <property type="component" value="Unassembled WGS sequence"/>
</dbReference>
<evidence type="ECO:0000313" key="4">
    <source>
        <dbReference type="Proteomes" id="UP000680279"/>
    </source>
</evidence>
<dbReference type="InterPro" id="IPR008841">
    <property type="entry name" value="Siphovirus-type_tail_N"/>
</dbReference>
<comment type="caution">
    <text evidence="3">The sequence shown here is derived from an EMBL/GenBank/DDBJ whole genome shotgun (WGS) entry which is preliminary data.</text>
</comment>
<dbReference type="EMBL" id="BOQT01000026">
    <property type="protein sequence ID" value="GIN23129.1"/>
    <property type="molecule type" value="Genomic_DNA"/>
</dbReference>
<dbReference type="RefSeq" id="WP_212963895.1">
    <property type="nucleotide sequence ID" value="NZ_BOQT01000026.1"/>
</dbReference>
<evidence type="ECO:0000259" key="1">
    <source>
        <dbReference type="Pfam" id="PF05709"/>
    </source>
</evidence>
<evidence type="ECO:0000313" key="3">
    <source>
        <dbReference type="EMBL" id="GIN23129.1"/>
    </source>
</evidence>
<feature type="domain" description="Siphovirus-type tail component RIFT-related" evidence="1">
    <location>
        <begin position="22"/>
        <end position="127"/>
    </location>
</feature>
<accession>A0ABQ4KBL7</accession>
<dbReference type="Pfam" id="PF20753">
    <property type="entry name" value="DUF6558_C"/>
    <property type="match status" value="1"/>
</dbReference>
<feature type="domain" description="Phage tail-like C-terminal" evidence="2">
    <location>
        <begin position="166"/>
        <end position="253"/>
    </location>
</feature>
<dbReference type="NCBIfam" id="TIGR01633">
    <property type="entry name" value="phi3626_gp14_N"/>
    <property type="match status" value="1"/>
</dbReference>
<organism evidence="3 4">
    <name type="scientific">Siminovitchia fordii</name>
    <dbReference type="NCBI Taxonomy" id="254759"/>
    <lineage>
        <taxon>Bacteria</taxon>
        <taxon>Bacillati</taxon>
        <taxon>Bacillota</taxon>
        <taxon>Bacilli</taxon>
        <taxon>Bacillales</taxon>
        <taxon>Bacillaceae</taxon>
        <taxon>Siminovitchia</taxon>
    </lineage>
</organism>
<dbReference type="InterPro" id="IPR006520">
    <property type="entry name" value="Dit_BPSPP_N"/>
</dbReference>
<protein>
    <recommendedName>
        <fullName evidence="5">Phage tail protein</fullName>
    </recommendedName>
</protein>